<comment type="caution">
    <text evidence="1">The sequence shown here is derived from an EMBL/GenBank/DDBJ whole genome shotgun (WGS) entry which is preliminary data.</text>
</comment>
<sequence>LNVTGDSNAFQGWADITNNTVKEYLIDQTELFGGDVSIRQPRNHYQPEMMTMCVRSECDVGSVAKVQSEGEVSGLYMYTINNAYTLAPRSTFSLPFASPTIELRKLASMQSYFSQSNSKGQSNRIYKIKSSEFLPAGSVTVREDGRVVGQSSISDLSVDENADLAVGNDPEVSYEREVKTILHKEEVSHYEVTVRIKSRKSRKIDYEFTENFGGRFELEDLSGGLKIENDYVKTEGSLEPKESHSIKFSVKFYYK</sequence>
<keyword evidence="2" id="KW-1185">Reference proteome</keyword>
<organism evidence="1 2">
    <name type="scientific">Brachionus calyciflorus</name>
    <dbReference type="NCBI Taxonomy" id="104777"/>
    <lineage>
        <taxon>Eukaryota</taxon>
        <taxon>Metazoa</taxon>
        <taxon>Spiralia</taxon>
        <taxon>Gnathifera</taxon>
        <taxon>Rotifera</taxon>
        <taxon>Eurotatoria</taxon>
        <taxon>Monogononta</taxon>
        <taxon>Pseudotrocha</taxon>
        <taxon>Ploima</taxon>
        <taxon>Brachionidae</taxon>
        <taxon>Brachionus</taxon>
    </lineage>
</organism>
<feature type="non-terminal residue" evidence="1">
    <location>
        <position position="1"/>
    </location>
</feature>
<dbReference type="PANTHER" id="PTHR38075:SF1">
    <property type="entry name" value="DUF4139 DOMAIN-CONTAINING PROTEIN"/>
    <property type="match status" value="1"/>
</dbReference>
<evidence type="ECO:0000313" key="1">
    <source>
        <dbReference type="EMBL" id="CAF0824395.1"/>
    </source>
</evidence>
<name>A0A813U6F8_9BILA</name>
<dbReference type="PANTHER" id="PTHR38075">
    <property type="entry name" value="DUF4139 DOMAIN-CONTAINING PROTEIN"/>
    <property type="match status" value="1"/>
</dbReference>
<protein>
    <submittedName>
        <fullName evidence="1">Uncharacterized protein</fullName>
    </submittedName>
</protein>
<dbReference type="Proteomes" id="UP000663879">
    <property type="component" value="Unassembled WGS sequence"/>
</dbReference>
<dbReference type="OrthoDB" id="10001881at2759"/>
<dbReference type="AlphaFoldDB" id="A0A813U6F8"/>
<dbReference type="EMBL" id="CAJNOC010000987">
    <property type="protein sequence ID" value="CAF0824395.1"/>
    <property type="molecule type" value="Genomic_DNA"/>
</dbReference>
<accession>A0A813U6F8</accession>
<reference evidence="1" key="1">
    <citation type="submission" date="2021-02" db="EMBL/GenBank/DDBJ databases">
        <authorList>
            <person name="Nowell W R."/>
        </authorList>
    </citation>
    <scope>NUCLEOTIDE SEQUENCE</scope>
    <source>
        <strain evidence="1">Ploen Becks lab</strain>
    </source>
</reference>
<evidence type="ECO:0000313" key="2">
    <source>
        <dbReference type="Proteomes" id="UP000663879"/>
    </source>
</evidence>
<proteinExistence type="predicted"/>
<gene>
    <name evidence="1" type="ORF">OXX778_LOCUS7642</name>
</gene>